<feature type="chain" id="PRO_5020352061" evidence="4">
    <location>
        <begin position="26"/>
        <end position="420"/>
    </location>
</feature>
<name>A0A4Q0YID4_9BACT</name>
<accession>A0A4Q0YID4</accession>
<feature type="signal peptide" evidence="4">
    <location>
        <begin position="1"/>
        <end position="25"/>
    </location>
</feature>
<evidence type="ECO:0000313" key="6">
    <source>
        <dbReference type="Proteomes" id="UP000290172"/>
    </source>
</evidence>
<dbReference type="Pfam" id="PF03573">
    <property type="entry name" value="OprD"/>
    <property type="match status" value="1"/>
</dbReference>
<gene>
    <name evidence="5" type="ORF">CRV08_02240</name>
</gene>
<evidence type="ECO:0000256" key="1">
    <source>
        <dbReference type="ARBA" id="ARBA00009075"/>
    </source>
</evidence>
<evidence type="ECO:0000256" key="3">
    <source>
        <dbReference type="ARBA" id="ARBA00022729"/>
    </source>
</evidence>
<evidence type="ECO:0000256" key="2">
    <source>
        <dbReference type="ARBA" id="ARBA00022448"/>
    </source>
</evidence>
<dbReference type="Gene3D" id="2.40.160.10">
    <property type="entry name" value="Porin"/>
    <property type="match status" value="1"/>
</dbReference>
<protein>
    <submittedName>
        <fullName evidence="5">Porin</fullName>
    </submittedName>
</protein>
<dbReference type="InterPro" id="IPR005318">
    <property type="entry name" value="OM_porin_bac"/>
</dbReference>
<evidence type="ECO:0000256" key="4">
    <source>
        <dbReference type="SAM" id="SignalP"/>
    </source>
</evidence>
<dbReference type="AlphaFoldDB" id="A0A4Q0YID4"/>
<evidence type="ECO:0000313" key="5">
    <source>
        <dbReference type="EMBL" id="RXJ69544.1"/>
    </source>
</evidence>
<keyword evidence="3 4" id="KW-0732">Signal</keyword>
<comment type="caution">
    <text evidence="5">The sequence shown here is derived from an EMBL/GenBank/DDBJ whole genome shotgun (WGS) entry which is preliminary data.</text>
</comment>
<dbReference type="RefSeq" id="WP_128978642.1">
    <property type="nucleotide sequence ID" value="NZ_PDKJ01000002.1"/>
</dbReference>
<keyword evidence="2" id="KW-0813">Transport</keyword>
<reference evidence="5 6" key="1">
    <citation type="submission" date="2017-10" db="EMBL/GenBank/DDBJ databases">
        <title>Genomics of the genus Arcobacter.</title>
        <authorList>
            <person name="Perez-Cataluna A."/>
            <person name="Figueras M.J."/>
        </authorList>
    </citation>
    <scope>NUCLEOTIDE SEQUENCE [LARGE SCALE GENOMIC DNA]</scope>
    <source>
        <strain evidence="5 6">CECT 8993</strain>
    </source>
</reference>
<dbReference type="EMBL" id="PDKJ01000002">
    <property type="protein sequence ID" value="RXJ69544.1"/>
    <property type="molecule type" value="Genomic_DNA"/>
</dbReference>
<sequence length="420" mass="46236">MRNIKFSLIAVLAMGTISNMPLYSAETLQDSLVNGKFSGEFRFLYAGGTNSKIAATNPVNNSNVGSGAIELNYISAPFYGFELGIGFESGHDFGFHDYDGSSEDDARNSVSATHLHNFFLKYTYSKSSLIVGRQTIKLPLLMNSGAFPIEDYFEAATFVTKDIPDTLLNVAVVSKWYKRYGSDATSSVVQQDIHYDDPLYSIYIKNNSIPNLTLDGQYLSTNEETNDGDAPILVSGGFDQYYVRGDYKLPTALPMTFGIMYGGADFDNTGEEDASFYGVKLGLALEKVKFDLAYTSVDDDHDYPSTLGHVPDAVLYTAMLTNQAITAGTDTISLQADIDFGVKGLKTIAKVAHFEQSDTGMANSAIRLDESDEVNLDIKYSFDGVLKGFSTRLYMGYSDYDVDGVSDDFTYARLYLSYKF</sequence>
<organism evidence="5 6">
    <name type="scientific">Halarcobacter ebronensis</name>
    <dbReference type="NCBI Taxonomy" id="1462615"/>
    <lineage>
        <taxon>Bacteria</taxon>
        <taxon>Pseudomonadati</taxon>
        <taxon>Campylobacterota</taxon>
        <taxon>Epsilonproteobacteria</taxon>
        <taxon>Campylobacterales</taxon>
        <taxon>Arcobacteraceae</taxon>
        <taxon>Halarcobacter</taxon>
    </lineage>
</organism>
<dbReference type="GO" id="GO:0016020">
    <property type="term" value="C:membrane"/>
    <property type="evidence" value="ECO:0007669"/>
    <property type="project" value="InterPro"/>
</dbReference>
<dbReference type="InterPro" id="IPR023614">
    <property type="entry name" value="Porin_dom_sf"/>
</dbReference>
<dbReference type="Proteomes" id="UP000290172">
    <property type="component" value="Unassembled WGS sequence"/>
</dbReference>
<proteinExistence type="inferred from homology"/>
<comment type="similarity">
    <text evidence="1">Belongs to the outer membrane porin (Opr) (TC 1.B.25) family.</text>
</comment>